<feature type="signal peptide" evidence="16">
    <location>
        <begin position="1"/>
        <end position="21"/>
    </location>
</feature>
<keyword evidence="11 14" id="KW-0408">Iron</keyword>
<organism evidence="17 18">
    <name type="scientific">Hypothenemus hampei</name>
    <name type="common">Coffee berry borer</name>
    <dbReference type="NCBI Taxonomy" id="57062"/>
    <lineage>
        <taxon>Eukaryota</taxon>
        <taxon>Metazoa</taxon>
        <taxon>Ecdysozoa</taxon>
        <taxon>Arthropoda</taxon>
        <taxon>Hexapoda</taxon>
        <taxon>Insecta</taxon>
        <taxon>Pterygota</taxon>
        <taxon>Neoptera</taxon>
        <taxon>Endopterygota</taxon>
        <taxon>Coleoptera</taxon>
        <taxon>Polyphaga</taxon>
        <taxon>Cucujiformia</taxon>
        <taxon>Curculionidae</taxon>
        <taxon>Scolytinae</taxon>
        <taxon>Hypothenemus</taxon>
    </lineage>
</organism>
<evidence type="ECO:0000256" key="2">
    <source>
        <dbReference type="ARBA" id="ARBA00003690"/>
    </source>
</evidence>
<evidence type="ECO:0000313" key="18">
    <source>
        <dbReference type="Proteomes" id="UP001566132"/>
    </source>
</evidence>
<comment type="cofactor">
    <cofactor evidence="1 14">
        <name>heme</name>
        <dbReference type="ChEBI" id="CHEBI:30413"/>
    </cofactor>
</comment>
<dbReference type="InterPro" id="IPR002401">
    <property type="entry name" value="Cyt_P450_E_grp-I"/>
</dbReference>
<dbReference type="GO" id="GO:0004497">
    <property type="term" value="F:monooxygenase activity"/>
    <property type="evidence" value="ECO:0007669"/>
    <property type="project" value="UniProtKB-KW"/>
</dbReference>
<dbReference type="CDD" id="cd11056">
    <property type="entry name" value="CYP6-like"/>
    <property type="match status" value="1"/>
</dbReference>
<evidence type="ECO:0000256" key="9">
    <source>
        <dbReference type="ARBA" id="ARBA00022848"/>
    </source>
</evidence>
<keyword evidence="6 14" id="KW-0349">Heme</keyword>
<evidence type="ECO:0000313" key="17">
    <source>
        <dbReference type="EMBL" id="KAL1512672.1"/>
    </source>
</evidence>
<evidence type="ECO:0000256" key="12">
    <source>
        <dbReference type="ARBA" id="ARBA00023033"/>
    </source>
</evidence>
<dbReference type="GO" id="GO:0005789">
    <property type="term" value="C:endoplasmic reticulum membrane"/>
    <property type="evidence" value="ECO:0007669"/>
    <property type="project" value="UniProtKB-SubCell"/>
</dbReference>
<comment type="subcellular location">
    <subcellularLocation>
        <location evidence="4">Endoplasmic reticulum membrane</location>
        <topology evidence="4">Peripheral membrane protein</topology>
    </subcellularLocation>
    <subcellularLocation>
        <location evidence="3">Microsome membrane</location>
        <topology evidence="3">Peripheral membrane protein</topology>
    </subcellularLocation>
</comment>
<dbReference type="PRINTS" id="PR00463">
    <property type="entry name" value="EP450I"/>
</dbReference>
<keyword evidence="12 15" id="KW-0503">Monooxygenase</keyword>
<comment type="function">
    <text evidence="2">May be involved in the metabolism of insect hormones and in the breakdown of synthetic insecticides.</text>
</comment>
<dbReference type="EMBL" id="JBDJPC010000002">
    <property type="protein sequence ID" value="KAL1512672.1"/>
    <property type="molecule type" value="Genomic_DNA"/>
</dbReference>
<keyword evidence="8" id="KW-0256">Endoplasmic reticulum</keyword>
<feature type="binding site" description="axial binding residue" evidence="14">
    <location>
        <position position="440"/>
    </location>
    <ligand>
        <name>heme</name>
        <dbReference type="ChEBI" id="CHEBI:30413"/>
    </ligand>
    <ligandPart>
        <name>Fe</name>
        <dbReference type="ChEBI" id="CHEBI:18248"/>
    </ligandPart>
</feature>
<keyword evidence="13" id="KW-0472">Membrane</keyword>
<gene>
    <name evidence="17" type="ORF">ABEB36_002229</name>
</gene>
<evidence type="ECO:0000256" key="3">
    <source>
        <dbReference type="ARBA" id="ARBA00004174"/>
    </source>
</evidence>
<evidence type="ECO:0000256" key="7">
    <source>
        <dbReference type="ARBA" id="ARBA00022723"/>
    </source>
</evidence>
<dbReference type="PANTHER" id="PTHR24292">
    <property type="entry name" value="CYTOCHROME P450"/>
    <property type="match status" value="1"/>
</dbReference>
<keyword evidence="16" id="KW-0732">Signal</keyword>
<evidence type="ECO:0000256" key="5">
    <source>
        <dbReference type="ARBA" id="ARBA00010617"/>
    </source>
</evidence>
<evidence type="ECO:0000256" key="14">
    <source>
        <dbReference type="PIRSR" id="PIRSR602401-1"/>
    </source>
</evidence>
<evidence type="ECO:0000256" key="16">
    <source>
        <dbReference type="SAM" id="SignalP"/>
    </source>
</evidence>
<dbReference type="InterPro" id="IPR036396">
    <property type="entry name" value="Cyt_P450_sf"/>
</dbReference>
<dbReference type="FunFam" id="1.10.630.10:FF:000182">
    <property type="entry name" value="Cytochrome P450 3A4"/>
    <property type="match status" value="1"/>
</dbReference>
<proteinExistence type="inferred from homology"/>
<feature type="chain" id="PRO_5044811306" description="Cytochrome P450" evidence="16">
    <location>
        <begin position="22"/>
        <end position="498"/>
    </location>
</feature>
<dbReference type="PANTHER" id="PTHR24292:SF84">
    <property type="entry name" value="CYTOCHROME P450 28A5-RELATED"/>
    <property type="match status" value="1"/>
</dbReference>
<evidence type="ECO:0000256" key="10">
    <source>
        <dbReference type="ARBA" id="ARBA00023002"/>
    </source>
</evidence>
<keyword evidence="18" id="KW-1185">Reference proteome</keyword>
<evidence type="ECO:0000256" key="4">
    <source>
        <dbReference type="ARBA" id="ARBA00004406"/>
    </source>
</evidence>
<dbReference type="InterPro" id="IPR017972">
    <property type="entry name" value="Cyt_P450_CS"/>
</dbReference>
<evidence type="ECO:0000256" key="13">
    <source>
        <dbReference type="ARBA" id="ARBA00023136"/>
    </source>
</evidence>
<comment type="caution">
    <text evidence="17">The sequence shown here is derived from an EMBL/GenBank/DDBJ whole genome shotgun (WGS) entry which is preliminary data.</text>
</comment>
<dbReference type="Gene3D" id="1.10.630.10">
    <property type="entry name" value="Cytochrome P450"/>
    <property type="match status" value="1"/>
</dbReference>
<evidence type="ECO:0000256" key="11">
    <source>
        <dbReference type="ARBA" id="ARBA00023004"/>
    </source>
</evidence>
<protein>
    <recommendedName>
        <fullName evidence="19">Cytochrome P450</fullName>
    </recommendedName>
</protein>
<reference evidence="17 18" key="1">
    <citation type="submission" date="2024-05" db="EMBL/GenBank/DDBJ databases">
        <title>Genetic variation in Jamaican populations of the coffee berry borer (Hypothenemus hampei).</title>
        <authorList>
            <person name="Errbii M."/>
            <person name="Myrie A."/>
        </authorList>
    </citation>
    <scope>NUCLEOTIDE SEQUENCE [LARGE SCALE GENOMIC DNA]</scope>
    <source>
        <strain evidence="17">JA-Hopewell-2020-01-JO</strain>
        <tissue evidence="17">Whole body</tissue>
    </source>
</reference>
<keyword evidence="10 15" id="KW-0560">Oxidoreductase</keyword>
<keyword evidence="9" id="KW-0492">Microsome</keyword>
<comment type="similarity">
    <text evidence="5 15">Belongs to the cytochrome P450 family.</text>
</comment>
<dbReference type="GO" id="GO:0046872">
    <property type="term" value="F:metal ion binding"/>
    <property type="evidence" value="ECO:0007669"/>
    <property type="project" value="UniProtKB-KW"/>
</dbReference>
<evidence type="ECO:0000256" key="6">
    <source>
        <dbReference type="ARBA" id="ARBA00022617"/>
    </source>
</evidence>
<dbReference type="AlphaFoldDB" id="A0ABD1F4Z2"/>
<dbReference type="InterPro" id="IPR001128">
    <property type="entry name" value="Cyt_P450"/>
</dbReference>
<evidence type="ECO:0000256" key="8">
    <source>
        <dbReference type="ARBA" id="ARBA00022824"/>
    </source>
</evidence>
<dbReference type="SUPFAM" id="SSF48264">
    <property type="entry name" value="Cytochrome P450"/>
    <property type="match status" value="1"/>
</dbReference>
<name>A0ABD1F4Z2_HYPHA</name>
<evidence type="ECO:0008006" key="19">
    <source>
        <dbReference type="Google" id="ProtNLM"/>
    </source>
</evidence>
<evidence type="ECO:0000256" key="1">
    <source>
        <dbReference type="ARBA" id="ARBA00001971"/>
    </source>
</evidence>
<dbReference type="PROSITE" id="PS00086">
    <property type="entry name" value="CYTOCHROME_P450"/>
    <property type="match status" value="1"/>
</dbReference>
<dbReference type="PRINTS" id="PR00385">
    <property type="entry name" value="P450"/>
</dbReference>
<dbReference type="Proteomes" id="UP001566132">
    <property type="component" value="Unassembled WGS sequence"/>
</dbReference>
<dbReference type="Pfam" id="PF00067">
    <property type="entry name" value="p450"/>
    <property type="match status" value="1"/>
</dbReference>
<evidence type="ECO:0000256" key="15">
    <source>
        <dbReference type="RuleBase" id="RU000461"/>
    </source>
</evidence>
<accession>A0ABD1F4Z2</accession>
<sequence length="498" mass="58262">MLLVLLTTLIVLIVLIHKIRSYYWENRHVPGPKPWPFVGNIAEHIFGRKTLGQVLMKIYRKYDGYPFVGVFRAMTPCLLIRDPDFVNEIAVKNHKAFYNNDFFIDKKNDPIMGQNPFVLRDQEWKETRQLITPGFTSGKMKQMYPTTFKVSEELVRFVANHPDNAIEIQDLTRRYTMENVFRLAFGIEGKGFDSYVERSEFMNIAIKLLEPGSLNGILQQLNAVVPFLGRFLRVRLVSEEIERKLTDIVSDVKKYRELNQVKGNDYFEFILQIAKEKSLNITEIAAHGVMFFFDGYESSAIVFTDLLFNLAMNPKYQRKIRDEIKRIEKENQGNPITYEELSEMKWLDACLYESLRTRPFLDILVKCCTQPFEYTPSNPKFKKMTVKLYPGDTVILPYSMFMKDESYFKNPDVFYPERMMDNENLNKSIFFPFGNGPRICIGQRFGLMQLKIGAAQLIKNFDISLSSKTKLPLKLNLFHFLNVPQDKVLLEFKKVNEE</sequence>
<keyword evidence="7 14" id="KW-0479">Metal-binding</keyword>
<dbReference type="InterPro" id="IPR050476">
    <property type="entry name" value="Insect_CytP450_Detox"/>
</dbReference>